<accession>A0A7R9F7M3</accession>
<dbReference type="AlphaFoldDB" id="A0A7R9F7M3"/>
<feature type="compositionally biased region" description="Low complexity" evidence="1">
    <location>
        <begin position="1"/>
        <end position="16"/>
    </location>
</feature>
<dbReference type="EMBL" id="OD568848">
    <property type="protein sequence ID" value="CAD7447405.1"/>
    <property type="molecule type" value="Genomic_DNA"/>
</dbReference>
<name>A0A7R9F7M3_9NEOP</name>
<evidence type="ECO:0000313" key="2">
    <source>
        <dbReference type="EMBL" id="CAD7447405.1"/>
    </source>
</evidence>
<gene>
    <name evidence="2" type="ORF">TBIB3V08_LOCUS9720</name>
</gene>
<dbReference type="PANTHER" id="PTHR21456">
    <property type="entry name" value="FAMILY WITH SEQUENCE SIMILARITY 102"/>
    <property type="match status" value="1"/>
</dbReference>
<feature type="compositionally biased region" description="Gly residues" evidence="1">
    <location>
        <begin position="34"/>
        <end position="43"/>
    </location>
</feature>
<evidence type="ECO:0000256" key="1">
    <source>
        <dbReference type="SAM" id="MobiDB-lite"/>
    </source>
</evidence>
<proteinExistence type="predicted"/>
<dbReference type="InterPro" id="IPR039931">
    <property type="entry name" value="EEIG1/2-like"/>
</dbReference>
<feature type="compositionally biased region" description="Basic and acidic residues" evidence="1">
    <location>
        <begin position="17"/>
        <end position="26"/>
    </location>
</feature>
<reference evidence="2" key="1">
    <citation type="submission" date="2020-11" db="EMBL/GenBank/DDBJ databases">
        <authorList>
            <person name="Tran Van P."/>
        </authorList>
    </citation>
    <scope>NUCLEOTIDE SEQUENCE</scope>
</reference>
<sequence>MCSSSASSTSGLSETGSLDRAKAALERRKKASDEGGGGGGGGVQDRVMTTRVDPNTLIAELMSSTNLVQTDESAELSGLQLFIAKDGTTALGSHEVKSQMPAGVFKQVVMDLDNSSVGETRPVLYSEAVVEKQGTCSTLKQCWRNKAHALL</sequence>
<organism evidence="2">
    <name type="scientific">Timema bartmani</name>
    <dbReference type="NCBI Taxonomy" id="61472"/>
    <lineage>
        <taxon>Eukaryota</taxon>
        <taxon>Metazoa</taxon>
        <taxon>Ecdysozoa</taxon>
        <taxon>Arthropoda</taxon>
        <taxon>Hexapoda</taxon>
        <taxon>Insecta</taxon>
        <taxon>Pterygota</taxon>
        <taxon>Neoptera</taxon>
        <taxon>Polyneoptera</taxon>
        <taxon>Phasmatodea</taxon>
        <taxon>Timematodea</taxon>
        <taxon>Timematoidea</taxon>
        <taxon>Timematidae</taxon>
        <taxon>Timema</taxon>
    </lineage>
</organism>
<protein>
    <submittedName>
        <fullName evidence="2">Uncharacterized protein</fullName>
    </submittedName>
</protein>
<dbReference type="PANTHER" id="PTHR21456:SF1">
    <property type="entry name" value="C2 NT-TYPE DOMAIN-CONTAINING PROTEIN"/>
    <property type="match status" value="1"/>
</dbReference>
<feature type="region of interest" description="Disordered" evidence="1">
    <location>
        <begin position="1"/>
        <end position="48"/>
    </location>
</feature>